<evidence type="ECO:0000313" key="9">
    <source>
        <dbReference type="EMBL" id="KRN30853.1"/>
    </source>
</evidence>
<dbReference type="InterPro" id="IPR003171">
    <property type="entry name" value="Mehydrof_redctse-like"/>
</dbReference>
<dbReference type="GO" id="GO:0035999">
    <property type="term" value="P:tetrahydrofolate interconversion"/>
    <property type="evidence" value="ECO:0007669"/>
    <property type="project" value="UniProtKB-UniPathway"/>
</dbReference>
<dbReference type="Proteomes" id="UP000051296">
    <property type="component" value="Unassembled WGS sequence"/>
</dbReference>
<comment type="caution">
    <text evidence="9">The sequence shown here is derived from an EMBL/GenBank/DDBJ whole genome shotgun (WGS) entry which is preliminary data.</text>
</comment>
<protein>
    <recommendedName>
        <fullName evidence="8">Methylenetetrahydrofolate reductase</fullName>
    </recommendedName>
</protein>
<comment type="similarity">
    <text evidence="3 8">Belongs to the methylenetetrahydrofolate reductase family.</text>
</comment>
<evidence type="ECO:0000256" key="6">
    <source>
        <dbReference type="ARBA" id="ARBA00023002"/>
    </source>
</evidence>
<name>A0A0R2FWS4_9LACO</name>
<dbReference type="InParanoid" id="A0A0R2FWS4"/>
<evidence type="ECO:0000256" key="7">
    <source>
        <dbReference type="ARBA" id="ARBA00048628"/>
    </source>
</evidence>
<keyword evidence="4 8" id="KW-0285">Flavoprotein</keyword>
<dbReference type="GO" id="GO:0009086">
    <property type="term" value="P:methionine biosynthetic process"/>
    <property type="evidence" value="ECO:0007669"/>
    <property type="project" value="TreeGrafter"/>
</dbReference>
<keyword evidence="6 8" id="KW-0560">Oxidoreductase</keyword>
<dbReference type="UniPathway" id="UPA00193"/>
<dbReference type="Gene3D" id="3.20.20.220">
    <property type="match status" value="1"/>
</dbReference>
<dbReference type="OrthoDB" id="9812555at2"/>
<sequence length="263" mass="28771">MQAISDLIVKLKRPSRSIELTQPKAMETQRQLLESLADIKDSLDFVSLSNHKSQGLTLVERISFAQQIQSRYDIPVLEHVTVAGIPKEKLLAHLAAYQTAGIQNILVVRGDDPLTDRTMKESAQLLTAIAANGGFNLAATLDIKHLIQQPAETLTNSLAKQAAGASFFITQPIQSLTQWQSGQRILRKQALQLPLVAGIMPPGASKGLKKDPTRGKLSKQSIQECQLLVQDLAREGLLGWHIFSPQLLSGETKSLIASICQEN</sequence>
<dbReference type="GO" id="GO:0005829">
    <property type="term" value="C:cytosol"/>
    <property type="evidence" value="ECO:0007669"/>
    <property type="project" value="TreeGrafter"/>
</dbReference>
<reference evidence="9 10" key="1">
    <citation type="journal article" date="2015" name="Genome Announc.">
        <title>Expanding the biotechnology potential of lactobacilli through comparative genomics of 213 strains and associated genera.</title>
        <authorList>
            <person name="Sun Z."/>
            <person name="Harris H.M."/>
            <person name="McCann A."/>
            <person name="Guo C."/>
            <person name="Argimon S."/>
            <person name="Zhang W."/>
            <person name="Yang X."/>
            <person name="Jeffery I.B."/>
            <person name="Cooney J.C."/>
            <person name="Kagawa T.F."/>
            <person name="Liu W."/>
            <person name="Song Y."/>
            <person name="Salvetti E."/>
            <person name="Wrobel A."/>
            <person name="Rasinkangas P."/>
            <person name="Parkhill J."/>
            <person name="Rea M.C."/>
            <person name="O'Sullivan O."/>
            <person name="Ritari J."/>
            <person name="Douillard F.P."/>
            <person name="Paul Ross R."/>
            <person name="Yang R."/>
            <person name="Briner A.E."/>
            <person name="Felis G.E."/>
            <person name="de Vos W.M."/>
            <person name="Barrangou R."/>
            <person name="Klaenhammer T.R."/>
            <person name="Caufield P.W."/>
            <person name="Cui Y."/>
            <person name="Zhang H."/>
            <person name="O'Toole P.W."/>
        </authorList>
    </citation>
    <scope>NUCLEOTIDE SEQUENCE [LARGE SCALE GENOMIC DNA]</scope>
    <source>
        <strain evidence="9 10">DSM 20190</strain>
    </source>
</reference>
<keyword evidence="10" id="KW-1185">Reference proteome</keyword>
<dbReference type="STRING" id="1123500.GCA_000420365_01272"/>
<dbReference type="PATRIC" id="fig|1123500.6.peg.1279"/>
<evidence type="ECO:0000256" key="3">
    <source>
        <dbReference type="ARBA" id="ARBA00006743"/>
    </source>
</evidence>
<accession>A0A0R2FWS4</accession>
<evidence type="ECO:0000313" key="10">
    <source>
        <dbReference type="Proteomes" id="UP000051296"/>
    </source>
</evidence>
<keyword evidence="5 8" id="KW-0274">FAD</keyword>
<dbReference type="AlphaFoldDB" id="A0A0R2FWS4"/>
<dbReference type="GO" id="GO:0071949">
    <property type="term" value="F:FAD binding"/>
    <property type="evidence" value="ECO:0007669"/>
    <property type="project" value="TreeGrafter"/>
</dbReference>
<dbReference type="InterPro" id="IPR029041">
    <property type="entry name" value="FAD-linked_oxidoreductase-like"/>
</dbReference>
<evidence type="ECO:0000256" key="1">
    <source>
        <dbReference type="ARBA" id="ARBA00001974"/>
    </source>
</evidence>
<dbReference type="PANTHER" id="PTHR45754">
    <property type="entry name" value="METHYLENETETRAHYDROFOLATE REDUCTASE"/>
    <property type="match status" value="1"/>
</dbReference>
<comment type="catalytic activity">
    <reaction evidence="7">
        <text>(6S)-5-methyl-5,6,7,8-tetrahydrofolate + NAD(+) = (6R)-5,10-methylene-5,6,7,8-tetrahydrofolate + NADH + H(+)</text>
        <dbReference type="Rhea" id="RHEA:19821"/>
        <dbReference type="ChEBI" id="CHEBI:15378"/>
        <dbReference type="ChEBI" id="CHEBI:15636"/>
        <dbReference type="ChEBI" id="CHEBI:18608"/>
        <dbReference type="ChEBI" id="CHEBI:57540"/>
        <dbReference type="ChEBI" id="CHEBI:57945"/>
        <dbReference type="EC" id="1.5.1.54"/>
    </reaction>
    <physiologicalReaction direction="right-to-left" evidence="7">
        <dbReference type="Rhea" id="RHEA:19823"/>
    </physiologicalReaction>
</comment>
<comment type="pathway">
    <text evidence="2 8">One-carbon metabolism; tetrahydrofolate interconversion.</text>
</comment>
<dbReference type="RefSeq" id="WP_022791983.1">
    <property type="nucleotide sequence ID" value="NZ_ATUU01000005.1"/>
</dbReference>
<gene>
    <name evidence="9" type="ORF">IV68_GL001281</name>
</gene>
<dbReference type="GO" id="GO:0106312">
    <property type="term" value="F:methylenetetrahydrofolate reductase (NADH) activity"/>
    <property type="evidence" value="ECO:0007669"/>
    <property type="project" value="UniProtKB-EC"/>
</dbReference>
<comment type="cofactor">
    <cofactor evidence="1 8">
        <name>FAD</name>
        <dbReference type="ChEBI" id="CHEBI:57692"/>
    </cofactor>
</comment>
<proteinExistence type="inferred from homology"/>
<dbReference type="eggNOG" id="COG0685">
    <property type="taxonomic scope" value="Bacteria"/>
</dbReference>
<organism evidence="9 10">
    <name type="scientific">Weissella halotolerans DSM 20190</name>
    <dbReference type="NCBI Taxonomy" id="1123500"/>
    <lineage>
        <taxon>Bacteria</taxon>
        <taxon>Bacillati</taxon>
        <taxon>Bacillota</taxon>
        <taxon>Bacilli</taxon>
        <taxon>Lactobacillales</taxon>
        <taxon>Lactobacillaceae</taxon>
        <taxon>Weissella</taxon>
    </lineage>
</organism>
<dbReference type="Pfam" id="PF02219">
    <property type="entry name" value="MTHFR"/>
    <property type="match status" value="1"/>
</dbReference>
<dbReference type="EMBL" id="JQAX01000005">
    <property type="protein sequence ID" value="KRN30853.1"/>
    <property type="molecule type" value="Genomic_DNA"/>
</dbReference>
<evidence type="ECO:0000256" key="2">
    <source>
        <dbReference type="ARBA" id="ARBA00004777"/>
    </source>
</evidence>
<evidence type="ECO:0000256" key="5">
    <source>
        <dbReference type="ARBA" id="ARBA00022827"/>
    </source>
</evidence>
<evidence type="ECO:0000256" key="8">
    <source>
        <dbReference type="RuleBase" id="RU003862"/>
    </source>
</evidence>
<evidence type="ECO:0000256" key="4">
    <source>
        <dbReference type="ARBA" id="ARBA00022630"/>
    </source>
</evidence>
<dbReference type="PANTHER" id="PTHR45754:SF3">
    <property type="entry name" value="METHYLENETETRAHYDROFOLATE REDUCTASE (NADPH)"/>
    <property type="match status" value="1"/>
</dbReference>
<dbReference type="SUPFAM" id="SSF51730">
    <property type="entry name" value="FAD-linked oxidoreductase"/>
    <property type="match status" value="1"/>
</dbReference>